<keyword evidence="3" id="KW-1185">Reference proteome</keyword>
<feature type="transmembrane region" description="Helical" evidence="1">
    <location>
        <begin position="169"/>
        <end position="190"/>
    </location>
</feature>
<feature type="transmembrane region" description="Helical" evidence="1">
    <location>
        <begin position="100"/>
        <end position="121"/>
    </location>
</feature>
<dbReference type="Proteomes" id="UP000447545">
    <property type="component" value="Unassembled WGS sequence"/>
</dbReference>
<feature type="transmembrane region" description="Helical" evidence="1">
    <location>
        <begin position="199"/>
        <end position="217"/>
    </location>
</feature>
<keyword evidence="1" id="KW-0812">Transmembrane</keyword>
<comment type="caution">
    <text evidence="2">The sequence shown here is derived from an EMBL/GenBank/DDBJ whole genome shotgun (WGS) entry which is preliminary data.</text>
</comment>
<evidence type="ECO:0000256" key="1">
    <source>
        <dbReference type="SAM" id="Phobius"/>
    </source>
</evidence>
<evidence type="ECO:0008006" key="4">
    <source>
        <dbReference type="Google" id="ProtNLM"/>
    </source>
</evidence>
<protein>
    <recommendedName>
        <fullName evidence="4">O-antigen ligase</fullName>
    </recommendedName>
</protein>
<feature type="transmembrane region" description="Helical" evidence="1">
    <location>
        <begin position="246"/>
        <end position="264"/>
    </location>
</feature>
<accession>A0A7K1GB65</accession>
<evidence type="ECO:0000313" key="2">
    <source>
        <dbReference type="EMBL" id="MTE26546.1"/>
    </source>
</evidence>
<reference evidence="2 3" key="1">
    <citation type="submission" date="2019-11" db="EMBL/GenBank/DDBJ databases">
        <title>Winogradskyella ouciana sp. nov., isolated from the hadal seawater of the Mariana Trench.</title>
        <authorList>
            <person name="Liu R."/>
        </authorList>
    </citation>
    <scope>NUCLEOTIDE SEQUENCE [LARGE SCALE GENOMIC DNA]</scope>
    <source>
        <strain evidence="2 3">ZXX205</strain>
    </source>
</reference>
<feature type="transmembrane region" description="Helical" evidence="1">
    <location>
        <begin position="327"/>
        <end position="347"/>
    </location>
</feature>
<keyword evidence="1" id="KW-1133">Transmembrane helix</keyword>
<sequence>MIFVPIIVYLAMIVAKLRKGLFASFLVLVATKSIVDAFWDYKLGVLSLMSVQGILLPFLFYPLFSKFNYLPKYWARYAKTYIFALSVGLIWVIAVEPLAFVETLFLNANIFLGFLLMPLLINSKKRLKKMLIAMMVCGIFPILVSIYQLQTGIVFRERETVGLIRYVGFYHDAFPVRFYGLTTLLSILIYQSVFKVRKIYFKLFLIALAGSAFISIYVVFSKAAVGILGLWIVLLLLFSNSRIKQGFSILIGILVIILVFGDVVSDNIEQLFSKEVGYQKGEVKDARYTLAGRGYLWQKYWRFFANEQSSFFQWLGDGVSRPTHNEFIRVLLMNGIIGLLALCVFLIKSLIKTFKIHKTLRVYALMLFGMYFIDSIGLVPGSYYYYNILVWGIFGLLLLRPQLFINHNTI</sequence>
<dbReference type="AlphaFoldDB" id="A0A7K1GB65"/>
<feature type="transmembrane region" description="Helical" evidence="1">
    <location>
        <begin position="45"/>
        <end position="64"/>
    </location>
</feature>
<dbReference type="EMBL" id="WJYA01000004">
    <property type="protein sequence ID" value="MTE26546.1"/>
    <property type="molecule type" value="Genomic_DNA"/>
</dbReference>
<organism evidence="2 3">
    <name type="scientific">Winogradskyella ouciana</name>
    <dbReference type="NCBI Taxonomy" id="2608631"/>
    <lineage>
        <taxon>Bacteria</taxon>
        <taxon>Pseudomonadati</taxon>
        <taxon>Bacteroidota</taxon>
        <taxon>Flavobacteriia</taxon>
        <taxon>Flavobacteriales</taxon>
        <taxon>Flavobacteriaceae</taxon>
        <taxon>Winogradskyella</taxon>
    </lineage>
</organism>
<evidence type="ECO:0000313" key="3">
    <source>
        <dbReference type="Proteomes" id="UP000447545"/>
    </source>
</evidence>
<feature type="transmembrane region" description="Helical" evidence="1">
    <location>
        <begin position="359"/>
        <end position="377"/>
    </location>
</feature>
<proteinExistence type="predicted"/>
<feature type="transmembrane region" description="Helical" evidence="1">
    <location>
        <begin position="21"/>
        <end position="39"/>
    </location>
</feature>
<keyword evidence="1" id="KW-0472">Membrane</keyword>
<feature type="transmembrane region" description="Helical" evidence="1">
    <location>
        <begin position="130"/>
        <end position="149"/>
    </location>
</feature>
<feature type="transmembrane region" description="Helical" evidence="1">
    <location>
        <begin position="223"/>
        <end position="239"/>
    </location>
</feature>
<feature type="transmembrane region" description="Helical" evidence="1">
    <location>
        <begin position="383"/>
        <end position="399"/>
    </location>
</feature>
<name>A0A7K1GB65_9FLAO</name>
<feature type="transmembrane region" description="Helical" evidence="1">
    <location>
        <begin position="76"/>
        <end position="94"/>
    </location>
</feature>
<gene>
    <name evidence="2" type="ORF">F1003_06330</name>
</gene>